<dbReference type="InterPro" id="IPR044974">
    <property type="entry name" value="Disease_R_plants"/>
</dbReference>
<dbReference type="Gene3D" id="3.40.50.10140">
    <property type="entry name" value="Toll/interleukin-1 receptor homology (TIR) domain"/>
    <property type="match status" value="1"/>
</dbReference>
<evidence type="ECO:0000313" key="5">
    <source>
        <dbReference type="EMBL" id="GLJ57080.1"/>
    </source>
</evidence>
<dbReference type="PANTHER" id="PTHR11017">
    <property type="entry name" value="LEUCINE-RICH REPEAT-CONTAINING PROTEIN"/>
    <property type="match status" value="1"/>
</dbReference>
<organism evidence="5 6">
    <name type="scientific">Cryptomeria japonica</name>
    <name type="common">Japanese cedar</name>
    <name type="synonym">Cupressus japonica</name>
    <dbReference type="NCBI Taxonomy" id="3369"/>
    <lineage>
        <taxon>Eukaryota</taxon>
        <taxon>Viridiplantae</taxon>
        <taxon>Streptophyta</taxon>
        <taxon>Embryophyta</taxon>
        <taxon>Tracheophyta</taxon>
        <taxon>Spermatophyta</taxon>
        <taxon>Pinopsida</taxon>
        <taxon>Pinidae</taxon>
        <taxon>Conifers II</taxon>
        <taxon>Cupressales</taxon>
        <taxon>Cupressaceae</taxon>
        <taxon>Cryptomeria</taxon>
    </lineage>
</organism>
<dbReference type="SUPFAM" id="SSF52540">
    <property type="entry name" value="P-loop containing nucleoside triphosphate hydrolases"/>
    <property type="match status" value="1"/>
</dbReference>
<accession>A0AAD3NKH9</accession>
<dbReference type="Proteomes" id="UP001234787">
    <property type="component" value="Unassembled WGS sequence"/>
</dbReference>
<dbReference type="InterPro" id="IPR032675">
    <property type="entry name" value="LRR_dom_sf"/>
</dbReference>
<dbReference type="InterPro" id="IPR058192">
    <property type="entry name" value="WHD_ROQ1-like"/>
</dbReference>
<dbReference type="Pfam" id="PF00931">
    <property type="entry name" value="NB-ARC"/>
    <property type="match status" value="1"/>
</dbReference>
<dbReference type="InterPro" id="IPR035897">
    <property type="entry name" value="Toll_tir_struct_dom_sf"/>
</dbReference>
<keyword evidence="6" id="KW-1185">Reference proteome</keyword>
<feature type="domain" description="TIR" evidence="4">
    <location>
        <begin position="34"/>
        <end position="193"/>
    </location>
</feature>
<gene>
    <name evidence="5" type="ORF">SUGI_1293510</name>
</gene>
<dbReference type="InterPro" id="IPR036390">
    <property type="entry name" value="WH_DNA-bd_sf"/>
</dbReference>
<dbReference type="Pfam" id="PF01582">
    <property type="entry name" value="TIR"/>
    <property type="match status" value="1"/>
</dbReference>
<dbReference type="SUPFAM" id="SSF52058">
    <property type="entry name" value="L domain-like"/>
    <property type="match status" value="1"/>
</dbReference>
<dbReference type="PANTHER" id="PTHR11017:SF385">
    <property type="entry name" value="DISEASE RESISTANCE PROTEIN (TIR-NBS-LRR CLASS)-RELATED"/>
    <property type="match status" value="1"/>
</dbReference>
<dbReference type="Gene3D" id="1.10.8.430">
    <property type="entry name" value="Helical domain of apoptotic protease-activating factors"/>
    <property type="match status" value="1"/>
</dbReference>
<dbReference type="PROSITE" id="PS50104">
    <property type="entry name" value="TIR"/>
    <property type="match status" value="1"/>
</dbReference>
<comment type="caution">
    <text evidence="5">The sequence shown here is derived from an EMBL/GenBank/DDBJ whole genome shotgun (WGS) entry which is preliminary data.</text>
</comment>
<evidence type="ECO:0000313" key="6">
    <source>
        <dbReference type="Proteomes" id="UP001234787"/>
    </source>
</evidence>
<dbReference type="Pfam" id="PF23282">
    <property type="entry name" value="WHD_ROQ1"/>
    <property type="match status" value="1"/>
</dbReference>
<dbReference type="SMART" id="SM00255">
    <property type="entry name" value="TIR"/>
    <property type="match status" value="1"/>
</dbReference>
<dbReference type="Gene3D" id="1.10.10.10">
    <property type="entry name" value="Winged helix-like DNA-binding domain superfamily/Winged helix DNA-binding domain"/>
    <property type="match status" value="1"/>
</dbReference>
<dbReference type="SUPFAM" id="SSF52200">
    <property type="entry name" value="Toll/Interleukin receptor TIR domain"/>
    <property type="match status" value="1"/>
</dbReference>
<dbReference type="EMBL" id="BSEH01000078">
    <property type="protein sequence ID" value="GLJ57080.1"/>
    <property type="molecule type" value="Genomic_DNA"/>
</dbReference>
<reference evidence="5" key="1">
    <citation type="submission" date="2022-12" db="EMBL/GenBank/DDBJ databases">
        <title>Chromosome-Level Genome Assembly of Japanese Cedar (Cryptomeriajaponica D. Don).</title>
        <authorList>
            <person name="Fujino T."/>
            <person name="Yamaguchi K."/>
            <person name="Yokoyama T."/>
            <person name="Hamanaka T."/>
            <person name="Harazono Y."/>
            <person name="Kamada H."/>
            <person name="Kobayashi W."/>
            <person name="Ujino-Ihara T."/>
            <person name="Uchiyama K."/>
            <person name="Matsumoto A."/>
            <person name="Izuno A."/>
            <person name="Tsumura Y."/>
            <person name="Toyoda A."/>
            <person name="Shigenobu S."/>
            <person name="Moriguchi Y."/>
            <person name="Ueno S."/>
            <person name="Kasahara M."/>
        </authorList>
    </citation>
    <scope>NUCLEOTIDE SEQUENCE</scope>
</reference>
<evidence type="ECO:0000259" key="4">
    <source>
        <dbReference type="PROSITE" id="PS50104"/>
    </source>
</evidence>
<dbReference type="SUPFAM" id="SSF46785">
    <property type="entry name" value="Winged helix' DNA-binding domain"/>
    <property type="match status" value="1"/>
</dbReference>
<evidence type="ECO:0000256" key="2">
    <source>
        <dbReference type="ARBA" id="ARBA00022737"/>
    </source>
</evidence>
<dbReference type="GO" id="GO:0043531">
    <property type="term" value="F:ADP binding"/>
    <property type="evidence" value="ECO:0007669"/>
    <property type="project" value="InterPro"/>
</dbReference>
<dbReference type="PRINTS" id="PR00364">
    <property type="entry name" value="DISEASERSIST"/>
</dbReference>
<dbReference type="InterPro" id="IPR027417">
    <property type="entry name" value="P-loop_NTPase"/>
</dbReference>
<name>A0AAD3NKH9_CRYJA</name>
<evidence type="ECO:0000256" key="1">
    <source>
        <dbReference type="ARBA" id="ARBA00022614"/>
    </source>
</evidence>
<dbReference type="GO" id="GO:0007165">
    <property type="term" value="P:signal transduction"/>
    <property type="evidence" value="ECO:0007669"/>
    <property type="project" value="InterPro"/>
</dbReference>
<keyword evidence="2" id="KW-0677">Repeat</keyword>
<keyword evidence="1" id="KW-0433">Leucine-rich repeat</keyword>
<dbReference type="InterPro" id="IPR036388">
    <property type="entry name" value="WH-like_DNA-bd_sf"/>
</dbReference>
<proteinExistence type="predicted"/>
<dbReference type="InterPro" id="IPR042197">
    <property type="entry name" value="Apaf_helical"/>
</dbReference>
<protein>
    <recommendedName>
        <fullName evidence="4">TIR domain-containing protein</fullName>
    </recommendedName>
</protein>
<dbReference type="InterPro" id="IPR000157">
    <property type="entry name" value="TIR_dom"/>
</dbReference>
<keyword evidence="3" id="KW-0611">Plant defense</keyword>
<dbReference type="GO" id="GO:0006952">
    <property type="term" value="P:defense response"/>
    <property type="evidence" value="ECO:0007669"/>
    <property type="project" value="UniProtKB-KW"/>
</dbReference>
<evidence type="ECO:0000256" key="3">
    <source>
        <dbReference type="ARBA" id="ARBA00022821"/>
    </source>
</evidence>
<sequence>MASSSSSNQENQAFSAFSEIEPAGKRRKVSESSTLYDVFINHRGLDVKLTLATQLYNSLEQLGIRAFLNSQEKELENSFPSNVETAIRSAKVHIAIFSPRYAESPWCLAELLLMLESKAKIIPVYYKVKPSDLRYIQSGHYHDAFFEYKEKGRYSDKLDAWMKALQSLSFTAGKEYNSAGDCEKIVEVVQKEVQRKTCLHVAEHPVGLKNLVKDFERRCLHERVQDFENQYGLGERKHKPNIIGIFGMSGLGKTTLAKELFNRMRSNYYGASFLSDVREQSMRNELPSLQSRLLKDLFDKNLTFRSTEEGTSCIEDNLQRSPTLSFMIVLDDIDNVVQLSSLRIMDILKKSENSLVIVTTRDVGVLITAGITVDYNLKEMDKNDARELFCWHAFSQAHPRSGYEVLVDDFIGICGGLPLSLEVLGGQVRGRDQEYWRSMLIEVKELLPQDVKQRLRISFDALEDEEKQIFMDIACFFVGKPKSIAERVWEGSGWDAQSTMQTLKEKCLVEEKVIENFNTYEGAVLRMHNHLRDLGREMAHEHSPPHRLWRPQDLKSLELMGHETILAKTNVRCFQSIFDESMGSQVTFFLAQSDSCVETSAFLLWLQLEGNSSELPSIPSWIPLRKLQCLKIKGGRFNRLWEDHMQVPSQLKELQISETFLKEIPDLGMSDTLEKVLLDSRGLPIAGLPLLESLNMNLCSLCLRSSTLKGEQVSTKRGQNILRESLVILNFQFNEMDWDNERPSCSAEGPMSGLEKLEISDEDCVSKILISEMNHPSLESIKLHDMKELVEVDLRMIETLSYVEITNCKKLGSVLGIPNLVNLVEIEISGCGKLEFEYLCFSSMRCLERIKFDRNVMLKCFVLNDCQNLKTAQFCCQKLVELSIRDCPEIVEIPAFVGPSCLKRILIDRCGKLEYLQLNGCHNLKSVSGNFEIRRLCISDCPELEELPDLATLISLSLQRCKDLQIVAGICDHMELRELIISDCPELEELPNLFRLSYLERIVIDSCENLHSISGIEDLHLPKYMKLCYCSNAVIRNCIHKLKGVPSEVMYMLGKPVDGAESSLNECLFSDANIGVDGVIESGACPNWLELSFVIGCFVVVVDSHTSVEDINASLDPNYGLKVREGEWIITMVASANLTCYCCNYMEISNALRRHGIMKKGFRLEVKKGEEGKSLSVLHTIVDTLYL</sequence>
<dbReference type="AlphaFoldDB" id="A0AAD3NKH9"/>
<dbReference type="Gene3D" id="3.80.10.10">
    <property type="entry name" value="Ribonuclease Inhibitor"/>
    <property type="match status" value="2"/>
</dbReference>
<dbReference type="Gene3D" id="3.40.50.300">
    <property type="entry name" value="P-loop containing nucleotide triphosphate hydrolases"/>
    <property type="match status" value="1"/>
</dbReference>
<dbReference type="InterPro" id="IPR002182">
    <property type="entry name" value="NB-ARC"/>
</dbReference>